<organism evidence="4 5">
    <name type="scientific">Paractinoplanes aksuensis</name>
    <dbReference type="NCBI Taxonomy" id="2939490"/>
    <lineage>
        <taxon>Bacteria</taxon>
        <taxon>Bacillati</taxon>
        <taxon>Actinomycetota</taxon>
        <taxon>Actinomycetes</taxon>
        <taxon>Micromonosporales</taxon>
        <taxon>Micromonosporaceae</taxon>
        <taxon>Paractinoplanes</taxon>
    </lineage>
</organism>
<evidence type="ECO:0000256" key="2">
    <source>
        <dbReference type="ARBA" id="ARBA00022729"/>
    </source>
</evidence>
<name>A0ABT1DXD5_9ACTN</name>
<evidence type="ECO:0000313" key="4">
    <source>
        <dbReference type="EMBL" id="MCO8275509.1"/>
    </source>
</evidence>
<dbReference type="Pfam" id="PF13407">
    <property type="entry name" value="Peripla_BP_4"/>
    <property type="match status" value="1"/>
</dbReference>
<evidence type="ECO:0000313" key="5">
    <source>
        <dbReference type="Proteomes" id="UP001523369"/>
    </source>
</evidence>
<feature type="domain" description="Periplasmic binding protein" evidence="3">
    <location>
        <begin position="45"/>
        <end position="303"/>
    </location>
</feature>
<dbReference type="PANTHER" id="PTHR30036">
    <property type="entry name" value="D-XYLOSE-BINDING PERIPLASMIC PROTEIN"/>
    <property type="match status" value="1"/>
</dbReference>
<evidence type="ECO:0000256" key="1">
    <source>
        <dbReference type="ARBA" id="ARBA00004196"/>
    </source>
</evidence>
<accession>A0ABT1DXD5</accession>
<dbReference type="InterPro" id="IPR028082">
    <property type="entry name" value="Peripla_BP_I"/>
</dbReference>
<proteinExistence type="predicted"/>
<dbReference type="RefSeq" id="WP_253241573.1">
    <property type="nucleotide sequence ID" value="NZ_JAMYJR010000038.1"/>
</dbReference>
<comment type="subcellular location">
    <subcellularLocation>
        <location evidence="1">Cell envelope</location>
    </subcellularLocation>
</comment>
<dbReference type="Gene3D" id="3.40.50.2300">
    <property type="match status" value="2"/>
</dbReference>
<sequence>MRKPLAALIAACLLTSAGCDSGTGEVAGGDDRTPREQRPRVGIILPDRTSSDRWSTTEPKNFEKAFGEAGVPVEIRNAEGDPAEFRRLGREMLETGAKVLVITNLEDEASRTVVDEAHARDVRVIDYDRLSVNAGADYYVSFDGRQVGRLQGQGLIGCLRRAEARNPVVAQLNGAPTDLNATLFKSGYDEVLQPRYDAAQSTKGPAQWVPGWSEADADRLFRQMLRQQPRIRGVLAANDGIADAVIKVLEEAGRSGRVPVTGQDATLTGLHHILAGRQCMTVYKPFGPEAQAATNLAVELFNGGRPTLTATVKDPESGARVPFLSLTPRLIDATNMREVLVEGFVTKQQLCGGEYKPLCEKNGIG</sequence>
<dbReference type="InterPro" id="IPR025997">
    <property type="entry name" value="SBP_2_dom"/>
</dbReference>
<dbReference type="SUPFAM" id="SSF53822">
    <property type="entry name" value="Periplasmic binding protein-like I"/>
    <property type="match status" value="1"/>
</dbReference>
<gene>
    <name evidence="4" type="ORF">M1L60_33490</name>
</gene>
<keyword evidence="5" id="KW-1185">Reference proteome</keyword>
<dbReference type="InterPro" id="IPR050555">
    <property type="entry name" value="Bact_Solute-Bind_Prot2"/>
</dbReference>
<dbReference type="EMBL" id="JAMYJR010000038">
    <property type="protein sequence ID" value="MCO8275509.1"/>
    <property type="molecule type" value="Genomic_DNA"/>
</dbReference>
<keyword evidence="2" id="KW-0732">Signal</keyword>
<dbReference type="PANTHER" id="PTHR30036:SF1">
    <property type="entry name" value="D-XYLOSE-BINDING PERIPLASMIC PROTEIN"/>
    <property type="match status" value="1"/>
</dbReference>
<comment type="caution">
    <text evidence="4">The sequence shown here is derived from an EMBL/GenBank/DDBJ whole genome shotgun (WGS) entry which is preliminary data.</text>
</comment>
<reference evidence="4 5" key="1">
    <citation type="submission" date="2022-06" db="EMBL/GenBank/DDBJ databases">
        <title>New Species of the Genus Actinoplanes, ActinopZanes ferrugineus.</title>
        <authorList>
            <person name="Ding P."/>
        </authorList>
    </citation>
    <scope>NUCLEOTIDE SEQUENCE [LARGE SCALE GENOMIC DNA]</scope>
    <source>
        <strain evidence="4 5">TRM88003</strain>
    </source>
</reference>
<protein>
    <submittedName>
        <fullName evidence="4">Substrate-binding domain-containing protein</fullName>
    </submittedName>
</protein>
<dbReference type="PROSITE" id="PS51257">
    <property type="entry name" value="PROKAR_LIPOPROTEIN"/>
    <property type="match status" value="1"/>
</dbReference>
<dbReference type="Proteomes" id="UP001523369">
    <property type="component" value="Unassembled WGS sequence"/>
</dbReference>
<evidence type="ECO:0000259" key="3">
    <source>
        <dbReference type="Pfam" id="PF13407"/>
    </source>
</evidence>